<evidence type="ECO:0000313" key="4">
    <source>
        <dbReference type="Proteomes" id="UP000678281"/>
    </source>
</evidence>
<evidence type="ECO:0000259" key="2">
    <source>
        <dbReference type="Pfam" id="PF00248"/>
    </source>
</evidence>
<dbReference type="PANTHER" id="PTHR43364:SF4">
    <property type="entry name" value="NAD(P)-LINKED OXIDOREDUCTASE SUPERFAMILY PROTEIN"/>
    <property type="match status" value="1"/>
</dbReference>
<dbReference type="CDD" id="cd19086">
    <property type="entry name" value="AKR_AKR11C1"/>
    <property type="match status" value="1"/>
</dbReference>
<dbReference type="AlphaFoldDB" id="A0A942EAD9"/>
<organism evidence="3 4">
    <name type="scientific">Devosia litorisediminis</name>
    <dbReference type="NCBI Taxonomy" id="2829817"/>
    <lineage>
        <taxon>Bacteria</taxon>
        <taxon>Pseudomonadati</taxon>
        <taxon>Pseudomonadota</taxon>
        <taxon>Alphaproteobacteria</taxon>
        <taxon>Hyphomicrobiales</taxon>
        <taxon>Devosiaceae</taxon>
        <taxon>Devosia</taxon>
    </lineage>
</organism>
<dbReference type="EMBL" id="JAGXTP010000004">
    <property type="protein sequence ID" value="MBS3850541.1"/>
    <property type="molecule type" value="Genomic_DNA"/>
</dbReference>
<dbReference type="InterPro" id="IPR050523">
    <property type="entry name" value="AKR_Detox_Biosynth"/>
</dbReference>
<dbReference type="SUPFAM" id="SSF51430">
    <property type="entry name" value="NAD(P)-linked oxidoreductase"/>
    <property type="match status" value="1"/>
</dbReference>
<comment type="caution">
    <text evidence="3">The sequence shown here is derived from an EMBL/GenBank/DDBJ whole genome shotgun (WGS) entry which is preliminary data.</text>
</comment>
<protein>
    <submittedName>
        <fullName evidence="3">Aldo/keto reductase</fullName>
    </submittedName>
</protein>
<keyword evidence="4" id="KW-1185">Reference proteome</keyword>
<dbReference type="PANTHER" id="PTHR43364">
    <property type="entry name" value="NADH-SPECIFIC METHYLGLYOXAL REDUCTASE-RELATED"/>
    <property type="match status" value="1"/>
</dbReference>
<dbReference type="RefSeq" id="WP_212660181.1">
    <property type="nucleotide sequence ID" value="NZ_JAGXTP010000004.1"/>
</dbReference>
<dbReference type="GO" id="GO:0005829">
    <property type="term" value="C:cytosol"/>
    <property type="evidence" value="ECO:0007669"/>
    <property type="project" value="TreeGrafter"/>
</dbReference>
<gene>
    <name evidence="3" type="ORF">KD146_17720</name>
</gene>
<evidence type="ECO:0000256" key="1">
    <source>
        <dbReference type="ARBA" id="ARBA00023002"/>
    </source>
</evidence>
<evidence type="ECO:0000313" key="3">
    <source>
        <dbReference type="EMBL" id="MBS3850541.1"/>
    </source>
</evidence>
<dbReference type="Gene3D" id="3.20.20.100">
    <property type="entry name" value="NADP-dependent oxidoreductase domain"/>
    <property type="match status" value="1"/>
</dbReference>
<proteinExistence type="predicted"/>
<reference evidence="3" key="1">
    <citation type="submission" date="2021-04" db="EMBL/GenBank/DDBJ databases">
        <title>Devosia litorisediminis sp. nov., isolated from a sand dune.</title>
        <authorList>
            <person name="Park S."/>
            <person name="Yoon J.-H."/>
        </authorList>
    </citation>
    <scope>NUCLEOTIDE SEQUENCE</scope>
    <source>
        <strain evidence="3">BSSL-BM10</strain>
    </source>
</reference>
<accession>A0A942EAD9</accession>
<dbReference type="GO" id="GO:0016491">
    <property type="term" value="F:oxidoreductase activity"/>
    <property type="evidence" value="ECO:0007669"/>
    <property type="project" value="UniProtKB-KW"/>
</dbReference>
<name>A0A942EAD9_9HYPH</name>
<feature type="domain" description="NADP-dependent oxidoreductase" evidence="2">
    <location>
        <begin position="16"/>
        <end position="320"/>
    </location>
</feature>
<dbReference type="Pfam" id="PF00248">
    <property type="entry name" value="Aldo_ket_red"/>
    <property type="match status" value="1"/>
</dbReference>
<dbReference type="InterPro" id="IPR023210">
    <property type="entry name" value="NADP_OxRdtase_dom"/>
</dbReference>
<dbReference type="Proteomes" id="UP000678281">
    <property type="component" value="Unassembled WGS sequence"/>
</dbReference>
<dbReference type="InterPro" id="IPR036812">
    <property type="entry name" value="NAD(P)_OxRdtase_dom_sf"/>
</dbReference>
<keyword evidence="1" id="KW-0560">Oxidoreductase</keyword>
<sequence>MSTQIKLWNGRTVPRVGLGCWAIGGTTANEGPSTSYGKADDAQSRAALRAGYEMGARVFDTAAAYGAGHSEMLVGEEISHHDDAIIITKFGVEVDFKANLKGAVNVTPEGIRGIVDGSRSRLKRDCLDLVLLHVNDMDPALAPQVFDTLEAMVGENKIGAYGWSTDFMPQARAGADYPHCVAFENDYNVFTPAAELMGFAQDRGLISISRLPLAMGLLTGKYLPDAQLNSDDVRAQSHEWLRFFKDGKPSADYLNRLAAIRDLLQSGGRSLPQGALGWILAASPIALPVPGFRNEAQVRDNIGALEKGPLPPEVMAEIAKQLAAD</sequence>